<evidence type="ECO:0000313" key="6">
    <source>
        <dbReference type="Proteomes" id="UP000886520"/>
    </source>
</evidence>
<dbReference type="EMBL" id="JABFUD020000002">
    <property type="protein sequence ID" value="KAI5083050.1"/>
    <property type="molecule type" value="Genomic_DNA"/>
</dbReference>
<dbReference type="PROSITE" id="PS51257">
    <property type="entry name" value="PROKAR_LIPOPROTEIN"/>
    <property type="match status" value="1"/>
</dbReference>
<comment type="similarity">
    <text evidence="1 4">Belongs to the metallothionein superfamily. Type 15 family.</text>
</comment>
<dbReference type="Proteomes" id="UP000886520">
    <property type="component" value="Chromosome 3"/>
</dbReference>
<dbReference type="AlphaFoldDB" id="A0A9D4ZRX9"/>
<dbReference type="GO" id="GO:0046872">
    <property type="term" value="F:metal ion binding"/>
    <property type="evidence" value="ECO:0007669"/>
    <property type="project" value="UniProtKB-UniRule"/>
</dbReference>
<evidence type="ECO:0000256" key="3">
    <source>
        <dbReference type="ARBA" id="ARBA00022851"/>
    </source>
</evidence>
<evidence type="ECO:0000256" key="2">
    <source>
        <dbReference type="ARBA" id="ARBA00022723"/>
    </source>
</evidence>
<reference evidence="5" key="1">
    <citation type="submission" date="2021-01" db="EMBL/GenBank/DDBJ databases">
        <title>Adiantum capillus-veneris genome.</title>
        <authorList>
            <person name="Fang Y."/>
            <person name="Liao Q."/>
        </authorList>
    </citation>
    <scope>NUCLEOTIDE SEQUENCE</scope>
    <source>
        <strain evidence="5">H3</strain>
        <tissue evidence="5">Leaf</tissue>
    </source>
</reference>
<dbReference type="InterPro" id="IPR000347">
    <property type="entry name" value="Metalthion_15p"/>
</dbReference>
<dbReference type="Pfam" id="PF01439">
    <property type="entry name" value="Metallothio_2"/>
    <property type="match status" value="1"/>
</dbReference>
<keyword evidence="3 4" id="KW-0480">Metal-thiolate cluster</keyword>
<accession>A0A9D4ZRX9</accession>
<evidence type="ECO:0000313" key="5">
    <source>
        <dbReference type="EMBL" id="KAI5083050.1"/>
    </source>
</evidence>
<name>A0A9D4ZRX9_ADICA</name>
<evidence type="ECO:0000256" key="4">
    <source>
        <dbReference type="RuleBase" id="RU369052"/>
    </source>
</evidence>
<keyword evidence="6" id="KW-1185">Reference proteome</keyword>
<keyword evidence="2 4" id="KW-0479">Metal-binding</keyword>
<organism evidence="5 6">
    <name type="scientific">Adiantum capillus-veneris</name>
    <name type="common">Maidenhair fern</name>
    <dbReference type="NCBI Taxonomy" id="13818"/>
    <lineage>
        <taxon>Eukaryota</taxon>
        <taxon>Viridiplantae</taxon>
        <taxon>Streptophyta</taxon>
        <taxon>Embryophyta</taxon>
        <taxon>Tracheophyta</taxon>
        <taxon>Polypodiopsida</taxon>
        <taxon>Polypodiidae</taxon>
        <taxon>Polypodiales</taxon>
        <taxon>Pteridineae</taxon>
        <taxon>Pteridaceae</taxon>
        <taxon>Vittarioideae</taxon>
        <taxon>Adiantum</taxon>
    </lineage>
</organism>
<protein>
    <recommendedName>
        <fullName evidence="4">Metallothionein-like protein</fullName>
    </recommendedName>
</protein>
<sequence>MSSCGRLCSCGSNCSCGSGCSCGKKMLDDTALAAPREAGGSNSFGHGQSEGGTRQNTCKCGPNCSCDPCTC</sequence>
<comment type="function">
    <text evidence="4">Metallothioneins have a high content of cysteine residues that bind various heavy metals.</text>
</comment>
<gene>
    <name evidence="5" type="ORF">GOP47_0002793</name>
</gene>
<comment type="caution">
    <text evidence="5">The sequence shown here is derived from an EMBL/GenBank/DDBJ whole genome shotgun (WGS) entry which is preliminary data.</text>
</comment>
<dbReference type="OrthoDB" id="1111048at2759"/>
<evidence type="ECO:0000256" key="1">
    <source>
        <dbReference type="ARBA" id="ARBA00005802"/>
    </source>
</evidence>
<proteinExistence type="inferred from homology"/>